<organism evidence="3 4">
    <name type="scientific">Staphylococcus auricularis</name>
    <dbReference type="NCBI Taxonomy" id="29379"/>
    <lineage>
        <taxon>Bacteria</taxon>
        <taxon>Bacillati</taxon>
        <taxon>Bacillota</taxon>
        <taxon>Bacilli</taxon>
        <taxon>Bacillales</taxon>
        <taxon>Staphylococcaceae</taxon>
        <taxon>Staphylococcus</taxon>
    </lineage>
</organism>
<evidence type="ECO:0000259" key="1">
    <source>
        <dbReference type="Pfam" id="PF12146"/>
    </source>
</evidence>
<gene>
    <name evidence="3" type="ORF">CD158_00355</name>
    <name evidence="2" type="ORF">QYH67_02485</name>
</gene>
<keyword evidence="2" id="KW-0378">Hydrolase</keyword>
<protein>
    <submittedName>
        <fullName evidence="2">Alpha/beta fold hydrolase</fullName>
    </submittedName>
    <submittedName>
        <fullName evidence="3">Lysophospholipase</fullName>
    </submittedName>
</protein>
<feature type="domain" description="Serine aminopeptidase S33" evidence="1">
    <location>
        <begin position="28"/>
        <end position="287"/>
    </location>
</feature>
<dbReference type="InterPro" id="IPR022742">
    <property type="entry name" value="Hydrolase_4"/>
</dbReference>
<name>A0AAP8TU71_9STAP</name>
<dbReference type="AlphaFoldDB" id="A0AAP8TU71"/>
<dbReference type="InterPro" id="IPR029058">
    <property type="entry name" value="AB_hydrolase_fold"/>
</dbReference>
<reference evidence="3 4" key="1">
    <citation type="submission" date="2017-08" db="EMBL/GenBank/DDBJ databases">
        <title>Draft genome sequences of 64 type strains of genus Staph aureus.</title>
        <authorList>
            <person name="Cole K."/>
            <person name="Golubchik T."/>
            <person name="Russell J."/>
            <person name="Foster D."/>
            <person name="Llewelyn M."/>
            <person name="Wilson D."/>
            <person name="Crook D."/>
            <person name="Paul J."/>
        </authorList>
    </citation>
    <scope>NUCLEOTIDE SEQUENCE [LARGE SCALE GENOMIC DNA]</scope>
    <source>
        <strain evidence="3 4">NCTC 12101</strain>
    </source>
</reference>
<dbReference type="Pfam" id="PF12146">
    <property type="entry name" value="Hydrolase_4"/>
    <property type="match status" value="1"/>
</dbReference>
<dbReference type="PANTHER" id="PTHR11614">
    <property type="entry name" value="PHOSPHOLIPASE-RELATED"/>
    <property type="match status" value="1"/>
</dbReference>
<comment type="caution">
    <text evidence="3">The sequence shown here is derived from an EMBL/GenBank/DDBJ whole genome shotgun (WGS) entry which is preliminary data.</text>
</comment>
<evidence type="ECO:0000313" key="4">
    <source>
        <dbReference type="Proteomes" id="UP000242470"/>
    </source>
</evidence>
<sequence>MIEQSFSMTVSDGTVLEAKLNQTDRKHVVGLIHIFHGMAEHFHRYNRLVTALNEAGYDVLRHHHRGHGIHIDETTRGHIDSFKQAATDAYEIYQTLSSKYAHVPYIVLGHSMGSLIARRYIEQYSEVLDGLILTGTPQYPLWMARPARRLLDLIIIMTGKSTLLPWLNQIVYHSFNKKIKPHRTSNDWLDTNPEHVDRFENDPYTGFLVSNQLIYETLDTMIETSAARALERIDHNIPILLMSGEEDPVSNYGKGVKHLYREYIRAGFNDITVQLYPNKRHEILFDDSDTITWQHLFEWLKAQQHK</sequence>
<dbReference type="RefSeq" id="WP_059106910.1">
    <property type="nucleotide sequence ID" value="NZ_AP024589.1"/>
</dbReference>
<dbReference type="Gene3D" id="3.40.50.1820">
    <property type="entry name" value="alpha/beta hydrolase"/>
    <property type="match status" value="1"/>
</dbReference>
<dbReference type="Proteomes" id="UP001171687">
    <property type="component" value="Unassembled WGS sequence"/>
</dbReference>
<proteinExistence type="predicted"/>
<reference evidence="2" key="2">
    <citation type="submission" date="2023-07" db="EMBL/GenBank/DDBJ databases">
        <title>Evaluation of the beneficial properties of pineapple isolates.</title>
        <authorList>
            <person name="Adefiranye O."/>
        </authorList>
    </citation>
    <scope>NUCLEOTIDE SEQUENCE</scope>
    <source>
        <strain evidence="2">PAPLE_T1</strain>
    </source>
</reference>
<dbReference type="InterPro" id="IPR051044">
    <property type="entry name" value="MAG_DAG_Lipase"/>
</dbReference>
<evidence type="ECO:0000313" key="2">
    <source>
        <dbReference type="EMBL" id="MDN4532456.1"/>
    </source>
</evidence>
<accession>A0AAP8TU71</accession>
<dbReference type="Proteomes" id="UP000242470">
    <property type="component" value="Unassembled WGS sequence"/>
</dbReference>
<dbReference type="SUPFAM" id="SSF53474">
    <property type="entry name" value="alpha/beta-Hydrolases"/>
    <property type="match status" value="1"/>
</dbReference>
<dbReference type="GO" id="GO:0016787">
    <property type="term" value="F:hydrolase activity"/>
    <property type="evidence" value="ECO:0007669"/>
    <property type="project" value="UniProtKB-KW"/>
</dbReference>
<dbReference type="GeneID" id="64982369"/>
<dbReference type="EMBL" id="JAUHQC010000006">
    <property type="protein sequence ID" value="MDN4532456.1"/>
    <property type="molecule type" value="Genomic_DNA"/>
</dbReference>
<dbReference type="EMBL" id="PPQW01000002">
    <property type="protein sequence ID" value="PNZ69585.1"/>
    <property type="molecule type" value="Genomic_DNA"/>
</dbReference>
<evidence type="ECO:0000313" key="3">
    <source>
        <dbReference type="EMBL" id="PNZ69585.1"/>
    </source>
</evidence>